<sequence length="43" mass="4788">MCAPLGQDKPYVGMQELFNLGSLLKLLRPIIIQDKQSMVTAIL</sequence>
<protein>
    <submittedName>
        <fullName evidence="1">Uncharacterized protein</fullName>
    </submittedName>
</protein>
<accession>A0A0A8Z8S4</accession>
<organism evidence="1">
    <name type="scientific">Arundo donax</name>
    <name type="common">Giant reed</name>
    <name type="synonym">Donax arundinaceus</name>
    <dbReference type="NCBI Taxonomy" id="35708"/>
    <lineage>
        <taxon>Eukaryota</taxon>
        <taxon>Viridiplantae</taxon>
        <taxon>Streptophyta</taxon>
        <taxon>Embryophyta</taxon>
        <taxon>Tracheophyta</taxon>
        <taxon>Spermatophyta</taxon>
        <taxon>Magnoliopsida</taxon>
        <taxon>Liliopsida</taxon>
        <taxon>Poales</taxon>
        <taxon>Poaceae</taxon>
        <taxon>PACMAD clade</taxon>
        <taxon>Arundinoideae</taxon>
        <taxon>Arundineae</taxon>
        <taxon>Arundo</taxon>
    </lineage>
</organism>
<dbReference type="EMBL" id="GBRH01264795">
    <property type="protein sequence ID" value="JAD33100.1"/>
    <property type="molecule type" value="Transcribed_RNA"/>
</dbReference>
<dbReference type="AlphaFoldDB" id="A0A0A8Z8S4"/>
<name>A0A0A8Z8S4_ARUDO</name>
<reference evidence="1" key="2">
    <citation type="journal article" date="2015" name="Data Brief">
        <title>Shoot transcriptome of the giant reed, Arundo donax.</title>
        <authorList>
            <person name="Barrero R.A."/>
            <person name="Guerrero F.D."/>
            <person name="Moolhuijzen P."/>
            <person name="Goolsby J.A."/>
            <person name="Tidwell J."/>
            <person name="Bellgard S.E."/>
            <person name="Bellgard M.I."/>
        </authorList>
    </citation>
    <scope>NUCLEOTIDE SEQUENCE</scope>
    <source>
        <tissue evidence="1">Shoot tissue taken approximately 20 cm above the soil surface</tissue>
    </source>
</reference>
<evidence type="ECO:0000313" key="1">
    <source>
        <dbReference type="EMBL" id="JAD33100.1"/>
    </source>
</evidence>
<reference evidence="1" key="1">
    <citation type="submission" date="2014-09" db="EMBL/GenBank/DDBJ databases">
        <authorList>
            <person name="Magalhaes I.L.F."/>
            <person name="Oliveira U."/>
            <person name="Santos F.R."/>
            <person name="Vidigal T.H.D.A."/>
            <person name="Brescovit A.D."/>
            <person name="Santos A.J."/>
        </authorList>
    </citation>
    <scope>NUCLEOTIDE SEQUENCE</scope>
    <source>
        <tissue evidence="1">Shoot tissue taken approximately 20 cm above the soil surface</tissue>
    </source>
</reference>
<proteinExistence type="predicted"/>